<feature type="compositionally biased region" description="Basic and acidic residues" evidence="1">
    <location>
        <begin position="1"/>
        <end position="15"/>
    </location>
</feature>
<protein>
    <submittedName>
        <fullName evidence="2">Uncharacterized protein</fullName>
    </submittedName>
</protein>
<dbReference type="AlphaFoldDB" id="A0A7I8KI05"/>
<evidence type="ECO:0000313" key="2">
    <source>
        <dbReference type="EMBL" id="CAA7397467.1"/>
    </source>
</evidence>
<gene>
    <name evidence="2" type="ORF">SI8410_06008132</name>
</gene>
<organism evidence="2 3">
    <name type="scientific">Spirodela intermedia</name>
    <name type="common">Intermediate duckweed</name>
    <dbReference type="NCBI Taxonomy" id="51605"/>
    <lineage>
        <taxon>Eukaryota</taxon>
        <taxon>Viridiplantae</taxon>
        <taxon>Streptophyta</taxon>
        <taxon>Embryophyta</taxon>
        <taxon>Tracheophyta</taxon>
        <taxon>Spermatophyta</taxon>
        <taxon>Magnoliopsida</taxon>
        <taxon>Liliopsida</taxon>
        <taxon>Araceae</taxon>
        <taxon>Lemnoideae</taxon>
        <taxon>Spirodela</taxon>
    </lineage>
</organism>
<evidence type="ECO:0000313" key="3">
    <source>
        <dbReference type="Proteomes" id="UP000663760"/>
    </source>
</evidence>
<reference evidence="2" key="1">
    <citation type="submission" date="2020-02" db="EMBL/GenBank/DDBJ databases">
        <authorList>
            <person name="Scholz U."/>
            <person name="Mascher M."/>
            <person name="Fiebig A."/>
        </authorList>
    </citation>
    <scope>NUCLEOTIDE SEQUENCE</scope>
</reference>
<proteinExistence type="predicted"/>
<dbReference type="EMBL" id="LR746269">
    <property type="protein sequence ID" value="CAA7397467.1"/>
    <property type="molecule type" value="Genomic_DNA"/>
</dbReference>
<name>A0A7I8KI05_SPIIN</name>
<evidence type="ECO:0000256" key="1">
    <source>
        <dbReference type="SAM" id="MobiDB-lite"/>
    </source>
</evidence>
<sequence length="22" mass="2478">MEENPLEREGGREGRTLGSWSS</sequence>
<dbReference type="Proteomes" id="UP000663760">
    <property type="component" value="Chromosome 6"/>
</dbReference>
<feature type="region of interest" description="Disordered" evidence="1">
    <location>
        <begin position="1"/>
        <end position="22"/>
    </location>
</feature>
<keyword evidence="3" id="KW-1185">Reference proteome</keyword>
<accession>A0A7I8KI05</accession>